<proteinExistence type="predicted"/>
<dbReference type="EMBL" id="KZ110591">
    <property type="protein sequence ID" value="OSX66864.1"/>
    <property type="molecule type" value="Genomic_DNA"/>
</dbReference>
<keyword evidence="4" id="KW-1185">Reference proteome</keyword>
<dbReference type="AlphaFoldDB" id="A0A1X6NE57"/>
<sequence>MAPFPPPAHLNLGASRPRSQTDGSRQSSSSASVSSTPPSSFVQSDLARKKSYSLSSGASVRSNLSTSTSRSFGQSLSEAYNKWKAADEAAQALASLESETTDCEQELTTAKKMLQNLRTESRPRIAKRKPSLLQSIIGKSKNESAPHLPMQIAPDATAELVEASITVYELERRSHELTNRIEETQQLVAVLDDCYTALRGMLDNGPLLSWQFDQGNEGAIAKSEKTAAAREAAYDHSVVTTDALKRARAFIQSAHHHYNQAMDLVEGMCSPTRGTWTSILGDEQSKEQTYKEAGSWAERAQVCFNECLRVLTPHLDVLQQTEKDAFEELQTSGLLQAIQMYKLMYGGKALNFGITQQVELMLRKQLAVFSMLTDLAVGIQNCTKDCEDVQQRGRMQRDAARRQVISLWMNDGKHLTA</sequence>
<feature type="compositionally biased region" description="Polar residues" evidence="2">
    <location>
        <begin position="52"/>
        <end position="71"/>
    </location>
</feature>
<feature type="coiled-coil region" evidence="1">
    <location>
        <begin position="86"/>
        <end position="120"/>
    </location>
</feature>
<dbReference type="OrthoDB" id="3242001at2759"/>
<protein>
    <submittedName>
        <fullName evidence="3">Uncharacterized protein</fullName>
    </submittedName>
</protein>
<gene>
    <name evidence="3" type="ORF">POSPLADRAFT_1051032</name>
</gene>
<dbReference type="GeneID" id="36325060"/>
<feature type="compositionally biased region" description="Low complexity" evidence="2">
    <location>
        <begin position="18"/>
        <end position="45"/>
    </location>
</feature>
<name>A0A1X6NE57_9APHY</name>
<dbReference type="RefSeq" id="XP_024343658.1">
    <property type="nucleotide sequence ID" value="XM_024480110.1"/>
</dbReference>
<dbReference type="Proteomes" id="UP000194127">
    <property type="component" value="Unassembled WGS sequence"/>
</dbReference>
<evidence type="ECO:0000256" key="2">
    <source>
        <dbReference type="SAM" id="MobiDB-lite"/>
    </source>
</evidence>
<organism evidence="3 4">
    <name type="scientific">Postia placenta MAD-698-R-SB12</name>
    <dbReference type="NCBI Taxonomy" id="670580"/>
    <lineage>
        <taxon>Eukaryota</taxon>
        <taxon>Fungi</taxon>
        <taxon>Dikarya</taxon>
        <taxon>Basidiomycota</taxon>
        <taxon>Agaricomycotina</taxon>
        <taxon>Agaricomycetes</taxon>
        <taxon>Polyporales</taxon>
        <taxon>Adustoporiaceae</taxon>
        <taxon>Rhodonia</taxon>
    </lineage>
</organism>
<keyword evidence="1" id="KW-0175">Coiled coil</keyword>
<evidence type="ECO:0000313" key="4">
    <source>
        <dbReference type="Proteomes" id="UP000194127"/>
    </source>
</evidence>
<feature type="region of interest" description="Disordered" evidence="2">
    <location>
        <begin position="1"/>
        <end position="71"/>
    </location>
</feature>
<evidence type="ECO:0000256" key="1">
    <source>
        <dbReference type="SAM" id="Coils"/>
    </source>
</evidence>
<accession>A0A1X6NE57</accession>
<evidence type="ECO:0000313" key="3">
    <source>
        <dbReference type="EMBL" id="OSX66864.1"/>
    </source>
</evidence>
<reference evidence="3 4" key="1">
    <citation type="submission" date="2017-04" db="EMBL/GenBank/DDBJ databases">
        <title>Genome Sequence of the Model Brown-Rot Fungus Postia placenta SB12.</title>
        <authorList>
            <consortium name="DOE Joint Genome Institute"/>
            <person name="Gaskell J."/>
            <person name="Kersten P."/>
            <person name="Larrondo L.F."/>
            <person name="Canessa P."/>
            <person name="Martinez D."/>
            <person name="Hibbett D."/>
            <person name="Schmoll M."/>
            <person name="Kubicek C.P."/>
            <person name="Martinez A.T."/>
            <person name="Yadav J."/>
            <person name="Master E."/>
            <person name="Magnuson J.K."/>
            <person name="James T."/>
            <person name="Yaver D."/>
            <person name="Berka R."/>
            <person name="Labutti K."/>
            <person name="Lipzen A."/>
            <person name="Aerts A."/>
            <person name="Barry K."/>
            <person name="Henrissat B."/>
            <person name="Blanchette R."/>
            <person name="Grigoriev I."/>
            <person name="Cullen D."/>
        </authorList>
    </citation>
    <scope>NUCLEOTIDE SEQUENCE [LARGE SCALE GENOMIC DNA]</scope>
    <source>
        <strain evidence="3 4">MAD-698-R-SB12</strain>
    </source>
</reference>